<gene>
    <name evidence="1" type="ORF">FA740_03330</name>
</gene>
<dbReference type="OrthoDB" id="7867809at2"/>
<dbReference type="RefSeq" id="WP_136855363.1">
    <property type="nucleotide sequence ID" value="NZ_JBKBLO010000014.1"/>
</dbReference>
<comment type="caution">
    <text evidence="1">The sequence shown here is derived from an EMBL/GenBank/DDBJ whole genome shotgun (WGS) entry which is preliminary data.</text>
</comment>
<evidence type="ECO:0000313" key="2">
    <source>
        <dbReference type="Proteomes" id="UP000306223"/>
    </source>
</evidence>
<proteinExistence type="predicted"/>
<evidence type="ECO:0000313" key="1">
    <source>
        <dbReference type="EMBL" id="TJZ86638.1"/>
    </source>
</evidence>
<organism evidence="1 2">
    <name type="scientific">Paracoccus hibiscisoli</name>
    <dbReference type="NCBI Taxonomy" id="2023261"/>
    <lineage>
        <taxon>Bacteria</taxon>
        <taxon>Pseudomonadati</taxon>
        <taxon>Pseudomonadota</taxon>
        <taxon>Alphaproteobacteria</taxon>
        <taxon>Rhodobacterales</taxon>
        <taxon>Paracoccaceae</taxon>
        <taxon>Paracoccus</taxon>
    </lineage>
</organism>
<dbReference type="SUPFAM" id="SSF47226">
    <property type="entry name" value="Histidine-containing phosphotransfer domain, HPT domain"/>
    <property type="match status" value="1"/>
</dbReference>
<sequence>MIDWSRVIELRDQLGPDDLAPIIDMILSEVEAHLSALDGRTLHLAEDLHLLRGLAANLGFSDFCAQCRRGEEQLAREGHFTLGPAVLRASFGQTKQLFLRDLPHVMGGEPPDAQTAWAS</sequence>
<protein>
    <submittedName>
        <fullName evidence="1">Hpt domain-containing protein</fullName>
    </submittedName>
</protein>
<dbReference type="EMBL" id="SUNH01000005">
    <property type="protein sequence ID" value="TJZ86638.1"/>
    <property type="molecule type" value="Genomic_DNA"/>
</dbReference>
<dbReference type="InterPro" id="IPR036641">
    <property type="entry name" value="HPT_dom_sf"/>
</dbReference>
<name>A0A4V5MU78_9RHOB</name>
<reference evidence="1 2" key="1">
    <citation type="submission" date="2019-04" db="EMBL/GenBank/DDBJ databases">
        <authorList>
            <person name="Li J."/>
        </authorList>
    </citation>
    <scope>NUCLEOTIDE SEQUENCE [LARGE SCALE GENOMIC DNA]</scope>
    <source>
        <strain evidence="1 2">CCTCC AB2016182</strain>
    </source>
</reference>
<dbReference type="GO" id="GO:0000160">
    <property type="term" value="P:phosphorelay signal transduction system"/>
    <property type="evidence" value="ECO:0007669"/>
    <property type="project" value="InterPro"/>
</dbReference>
<accession>A0A4V5MU78</accession>
<dbReference type="Proteomes" id="UP000306223">
    <property type="component" value="Unassembled WGS sequence"/>
</dbReference>
<dbReference type="AlphaFoldDB" id="A0A4V5MU78"/>
<keyword evidence="2" id="KW-1185">Reference proteome</keyword>
<dbReference type="Gene3D" id="1.20.120.160">
    <property type="entry name" value="HPT domain"/>
    <property type="match status" value="1"/>
</dbReference>